<feature type="compositionally biased region" description="Low complexity" evidence="1">
    <location>
        <begin position="59"/>
        <end position="68"/>
    </location>
</feature>
<dbReference type="AlphaFoldDB" id="A0A2J0Q6X0"/>
<organism evidence="2 3">
    <name type="scientific">Candidatus Yanofskybacteria bacterium CG10_big_fil_rev_8_21_14_0_10_36_16</name>
    <dbReference type="NCBI Taxonomy" id="1975096"/>
    <lineage>
        <taxon>Bacteria</taxon>
        <taxon>Candidatus Yanofskyibacteriota</taxon>
    </lineage>
</organism>
<reference evidence="2 3" key="1">
    <citation type="submission" date="2017-09" db="EMBL/GenBank/DDBJ databases">
        <title>Depth-based differentiation of microbial function through sediment-hosted aquifers and enrichment of novel symbionts in the deep terrestrial subsurface.</title>
        <authorList>
            <person name="Probst A.J."/>
            <person name="Ladd B."/>
            <person name="Jarett J.K."/>
            <person name="Geller-Mcgrath D.E."/>
            <person name="Sieber C.M."/>
            <person name="Emerson J.B."/>
            <person name="Anantharaman K."/>
            <person name="Thomas B.C."/>
            <person name="Malmstrom R."/>
            <person name="Stieglmeier M."/>
            <person name="Klingl A."/>
            <person name="Woyke T."/>
            <person name="Ryan C.M."/>
            <person name="Banfield J.F."/>
        </authorList>
    </citation>
    <scope>NUCLEOTIDE SEQUENCE [LARGE SCALE GENOMIC DNA]</scope>
    <source>
        <strain evidence="2">CG10_big_fil_rev_8_21_14_0_10_36_16</strain>
    </source>
</reference>
<sequence length="185" mass="20011">MFKNNKKIILWLIVLVVGAGLLVFSMSSGPKEDDNEDLLPDDFEFSPSPQPTLTPTPTPVGGSSNGSGQKFTPATCQLEGKIVFLEDNLYRTEGAKIIYQNIDDVTRQIYWRTTPDDGVIKAGPNLFEQLPIPNGEKEAGVALYGTPTAKQYLLNASVTYGALLSNGAVEIREAECSGGIMVIMP</sequence>
<name>A0A2J0Q6X0_9BACT</name>
<evidence type="ECO:0000313" key="2">
    <source>
        <dbReference type="EMBL" id="PJE50694.1"/>
    </source>
</evidence>
<dbReference type="EMBL" id="PCXQ01000005">
    <property type="protein sequence ID" value="PJE50694.1"/>
    <property type="molecule type" value="Genomic_DNA"/>
</dbReference>
<protein>
    <submittedName>
        <fullName evidence="2">Uncharacterized protein</fullName>
    </submittedName>
</protein>
<evidence type="ECO:0000256" key="1">
    <source>
        <dbReference type="SAM" id="MobiDB-lite"/>
    </source>
</evidence>
<comment type="caution">
    <text evidence="2">The sequence shown here is derived from an EMBL/GenBank/DDBJ whole genome shotgun (WGS) entry which is preliminary data.</text>
</comment>
<evidence type="ECO:0000313" key="3">
    <source>
        <dbReference type="Proteomes" id="UP000228496"/>
    </source>
</evidence>
<proteinExistence type="predicted"/>
<accession>A0A2J0Q6X0</accession>
<feature type="compositionally biased region" description="Acidic residues" evidence="1">
    <location>
        <begin position="33"/>
        <end position="44"/>
    </location>
</feature>
<dbReference type="Proteomes" id="UP000228496">
    <property type="component" value="Unassembled WGS sequence"/>
</dbReference>
<feature type="region of interest" description="Disordered" evidence="1">
    <location>
        <begin position="33"/>
        <end position="71"/>
    </location>
</feature>
<feature type="compositionally biased region" description="Pro residues" evidence="1">
    <location>
        <begin position="48"/>
        <end position="58"/>
    </location>
</feature>
<gene>
    <name evidence="2" type="ORF">COV29_03090</name>
</gene>